<dbReference type="AlphaFoldDB" id="A0A6J4NGN5"/>
<dbReference type="Pfam" id="PF07098">
    <property type="entry name" value="DUF1360"/>
    <property type="match status" value="1"/>
</dbReference>
<name>A0A6J4NGN5_9ACTN</name>
<evidence type="ECO:0008006" key="2">
    <source>
        <dbReference type="Google" id="ProtNLM"/>
    </source>
</evidence>
<protein>
    <recommendedName>
        <fullName evidence="2">Integral membrane protein</fullName>
    </recommendedName>
</protein>
<reference evidence="1" key="1">
    <citation type="submission" date="2020-02" db="EMBL/GenBank/DDBJ databases">
        <authorList>
            <person name="Meier V. D."/>
        </authorList>
    </citation>
    <scope>NUCLEOTIDE SEQUENCE</scope>
    <source>
        <strain evidence="1">AVDCRST_MAG06</strain>
    </source>
</reference>
<dbReference type="InterPro" id="IPR010773">
    <property type="entry name" value="Mycophage_PG1_Gp7"/>
</dbReference>
<accession>A0A6J4NGN5</accession>
<sequence>MVGPAHRADGTSPAESLARAYDPEDVVDLSGFAGSLTTYAAGVATLTLVGRAAGVQLPERYSVVDVVLGGVATHKFSRLLSRSSVASPLRAPFTRFQEAAGSSEHVEEARGEHGVRHTVGELLTCPFCMGVWVSTGYVATLALAPRTARAWAALFAVSAISDSLQHVYARMRGD</sequence>
<proteinExistence type="predicted"/>
<organism evidence="1">
    <name type="scientific">uncultured Nocardioides sp</name>
    <dbReference type="NCBI Taxonomy" id="198441"/>
    <lineage>
        <taxon>Bacteria</taxon>
        <taxon>Bacillati</taxon>
        <taxon>Actinomycetota</taxon>
        <taxon>Actinomycetes</taxon>
        <taxon>Propionibacteriales</taxon>
        <taxon>Nocardioidaceae</taxon>
        <taxon>Nocardioides</taxon>
        <taxon>environmental samples</taxon>
    </lineage>
</organism>
<dbReference type="EMBL" id="CADCUP010000078">
    <property type="protein sequence ID" value="CAA9383949.1"/>
    <property type="molecule type" value="Genomic_DNA"/>
</dbReference>
<evidence type="ECO:0000313" key="1">
    <source>
        <dbReference type="EMBL" id="CAA9383949.1"/>
    </source>
</evidence>
<gene>
    <name evidence="1" type="ORF">AVDCRST_MAG06-1143</name>
</gene>